<dbReference type="Pfam" id="PF07681">
    <property type="entry name" value="DoxX"/>
    <property type="match status" value="1"/>
</dbReference>
<evidence type="ECO:0000256" key="1">
    <source>
        <dbReference type="ARBA" id="ARBA00004651"/>
    </source>
</evidence>
<sequence length="134" mass="14517">MKLLSSKVNSGALNFALLLQRVVFGALIMMHGWPKLVNFASKAQTFSDPLGIGRTPSLILVIFAEFFCGALVLMGLLTRLATVPLIILFCVIVFMIHGNDPVMQKEAAVMFLGMWVSILCTGPGRYSLDAAIGK</sequence>
<evidence type="ECO:0000256" key="6">
    <source>
        <dbReference type="ARBA" id="ARBA00023136"/>
    </source>
</evidence>
<feature type="transmembrane region" description="Helical" evidence="7">
    <location>
        <begin position="12"/>
        <end position="33"/>
    </location>
</feature>
<dbReference type="EMBL" id="JAGHKP010000005">
    <property type="protein sequence ID" value="MBO9155276.1"/>
    <property type="molecule type" value="Genomic_DNA"/>
</dbReference>
<evidence type="ECO:0000256" key="2">
    <source>
        <dbReference type="ARBA" id="ARBA00006679"/>
    </source>
</evidence>
<keyword evidence="5 7" id="KW-1133">Transmembrane helix</keyword>
<name>A0ABS3YKT8_9BACT</name>
<feature type="transmembrane region" description="Helical" evidence="7">
    <location>
        <begin position="53"/>
        <end position="73"/>
    </location>
</feature>
<dbReference type="InterPro" id="IPR032808">
    <property type="entry name" value="DoxX"/>
</dbReference>
<feature type="transmembrane region" description="Helical" evidence="7">
    <location>
        <begin position="109"/>
        <end position="128"/>
    </location>
</feature>
<keyword evidence="4 7" id="KW-0812">Transmembrane</keyword>
<protein>
    <submittedName>
        <fullName evidence="8">DoxX family protein</fullName>
    </submittedName>
</protein>
<reference evidence="9" key="1">
    <citation type="submission" date="2021-03" db="EMBL/GenBank/DDBJ databases">
        <title>Assistant Professor.</title>
        <authorList>
            <person name="Huq M.A."/>
        </authorList>
    </citation>
    <scope>NUCLEOTIDE SEQUENCE [LARGE SCALE GENOMIC DNA]</scope>
    <source>
        <strain evidence="9">MAH-28</strain>
    </source>
</reference>
<accession>A0ABS3YKT8</accession>
<dbReference type="Proteomes" id="UP000679126">
    <property type="component" value="Unassembled WGS sequence"/>
</dbReference>
<proteinExistence type="inferred from homology"/>
<keyword evidence="3" id="KW-1003">Cell membrane</keyword>
<comment type="subcellular location">
    <subcellularLocation>
        <location evidence="1">Cell membrane</location>
        <topology evidence="1">Multi-pass membrane protein</topology>
    </subcellularLocation>
</comment>
<dbReference type="PANTHER" id="PTHR33452">
    <property type="entry name" value="OXIDOREDUCTASE CATD-RELATED"/>
    <property type="match status" value="1"/>
</dbReference>
<feature type="transmembrane region" description="Helical" evidence="7">
    <location>
        <begin position="80"/>
        <end position="97"/>
    </location>
</feature>
<evidence type="ECO:0000256" key="3">
    <source>
        <dbReference type="ARBA" id="ARBA00022475"/>
    </source>
</evidence>
<evidence type="ECO:0000256" key="4">
    <source>
        <dbReference type="ARBA" id="ARBA00022692"/>
    </source>
</evidence>
<dbReference type="PANTHER" id="PTHR33452:SF1">
    <property type="entry name" value="INNER MEMBRANE PROTEIN YPHA-RELATED"/>
    <property type="match status" value="1"/>
</dbReference>
<evidence type="ECO:0000313" key="8">
    <source>
        <dbReference type="EMBL" id="MBO9155276.1"/>
    </source>
</evidence>
<gene>
    <name evidence="8" type="ORF">J7I43_23820</name>
</gene>
<dbReference type="RefSeq" id="WP_209148504.1">
    <property type="nucleotide sequence ID" value="NZ_JAGHKP010000005.1"/>
</dbReference>
<comment type="similarity">
    <text evidence="2">Belongs to the DoxX family.</text>
</comment>
<keyword evidence="6 7" id="KW-0472">Membrane</keyword>
<evidence type="ECO:0000256" key="5">
    <source>
        <dbReference type="ARBA" id="ARBA00022989"/>
    </source>
</evidence>
<comment type="caution">
    <text evidence="8">The sequence shown here is derived from an EMBL/GenBank/DDBJ whole genome shotgun (WGS) entry which is preliminary data.</text>
</comment>
<evidence type="ECO:0000256" key="7">
    <source>
        <dbReference type="SAM" id="Phobius"/>
    </source>
</evidence>
<dbReference type="InterPro" id="IPR051907">
    <property type="entry name" value="DoxX-like_oxidoreductase"/>
</dbReference>
<organism evidence="8 9">
    <name type="scientific">Chitinophaga chungangae</name>
    <dbReference type="NCBI Taxonomy" id="2821488"/>
    <lineage>
        <taxon>Bacteria</taxon>
        <taxon>Pseudomonadati</taxon>
        <taxon>Bacteroidota</taxon>
        <taxon>Chitinophagia</taxon>
        <taxon>Chitinophagales</taxon>
        <taxon>Chitinophagaceae</taxon>
        <taxon>Chitinophaga</taxon>
    </lineage>
</organism>
<keyword evidence="9" id="KW-1185">Reference proteome</keyword>
<evidence type="ECO:0000313" key="9">
    <source>
        <dbReference type="Proteomes" id="UP000679126"/>
    </source>
</evidence>